<protein>
    <recommendedName>
        <fullName evidence="2">DUF7426 domain-containing protein</fullName>
    </recommendedName>
</protein>
<keyword evidence="4" id="KW-1185">Reference proteome</keyword>
<reference evidence="4" key="1">
    <citation type="submission" date="2023-07" db="EMBL/GenBank/DDBJ databases">
        <title>30 novel species of actinomycetes from the DSMZ collection.</title>
        <authorList>
            <person name="Nouioui I."/>
        </authorList>
    </citation>
    <scope>NUCLEOTIDE SEQUENCE [LARGE SCALE GENOMIC DNA]</scope>
    <source>
        <strain evidence="4">DSM 44938</strain>
    </source>
</reference>
<feature type="compositionally biased region" description="Low complexity" evidence="1">
    <location>
        <begin position="138"/>
        <end position="164"/>
    </location>
</feature>
<gene>
    <name evidence="3" type="ORF">RM590_29860</name>
</gene>
<feature type="domain" description="DUF7426" evidence="2">
    <location>
        <begin position="6"/>
        <end position="143"/>
    </location>
</feature>
<dbReference type="Proteomes" id="UP001183246">
    <property type="component" value="Unassembled WGS sequence"/>
</dbReference>
<feature type="region of interest" description="Disordered" evidence="1">
    <location>
        <begin position="111"/>
        <end position="164"/>
    </location>
</feature>
<proteinExistence type="predicted"/>
<dbReference type="RefSeq" id="WP_311707874.1">
    <property type="nucleotide sequence ID" value="NZ_JAVREL010000023.1"/>
</dbReference>
<accession>A0ABU2MYM8</accession>
<dbReference type="Pfam" id="PF24201">
    <property type="entry name" value="DUF7426"/>
    <property type="match status" value="1"/>
</dbReference>
<evidence type="ECO:0000259" key="2">
    <source>
        <dbReference type="Pfam" id="PF24201"/>
    </source>
</evidence>
<name>A0ABU2MYM8_9ACTN</name>
<evidence type="ECO:0000256" key="1">
    <source>
        <dbReference type="SAM" id="MobiDB-lite"/>
    </source>
</evidence>
<dbReference type="EMBL" id="JAVREL010000023">
    <property type="protein sequence ID" value="MDT0346757.1"/>
    <property type="molecule type" value="Genomic_DNA"/>
</dbReference>
<evidence type="ECO:0000313" key="4">
    <source>
        <dbReference type="Proteomes" id="UP001183246"/>
    </source>
</evidence>
<dbReference type="InterPro" id="IPR055849">
    <property type="entry name" value="DUF7426"/>
</dbReference>
<organism evidence="3 4">
    <name type="scientific">Streptomyces litchfieldiae</name>
    <dbReference type="NCBI Taxonomy" id="3075543"/>
    <lineage>
        <taxon>Bacteria</taxon>
        <taxon>Bacillati</taxon>
        <taxon>Actinomycetota</taxon>
        <taxon>Actinomycetes</taxon>
        <taxon>Kitasatosporales</taxon>
        <taxon>Streptomycetaceae</taxon>
        <taxon>Streptomyces</taxon>
    </lineage>
</organism>
<sequence>MATFEALGELLDETLTLPVAGSTYTIPAPSAEVGLRTQAIIQAAAKAAQGGEADAELLDDAAERDLFAEVLGETYPRMIADGVSWPALKHCALTAMIWIASGTEQAETYWRTGGDPSRAAPPNRATRRALARSGGANATKSRASTSGTSTRPAPTPATHAPPTG</sequence>
<evidence type="ECO:0000313" key="3">
    <source>
        <dbReference type="EMBL" id="MDT0346757.1"/>
    </source>
</evidence>
<comment type="caution">
    <text evidence="3">The sequence shown here is derived from an EMBL/GenBank/DDBJ whole genome shotgun (WGS) entry which is preliminary data.</text>
</comment>